<dbReference type="EMBL" id="CH476624">
    <property type="protein sequence ID" value="EDO01154.1"/>
    <property type="molecule type" value="Genomic_DNA"/>
</dbReference>
<dbReference type="HOGENOM" id="CLU_2924085_0_0_1"/>
<evidence type="ECO:0000313" key="2">
    <source>
        <dbReference type="Proteomes" id="UP000001312"/>
    </source>
</evidence>
<dbReference type="Proteomes" id="UP000001312">
    <property type="component" value="Unassembled WGS sequence"/>
</dbReference>
<dbReference type="GeneID" id="5491893"/>
<dbReference type="KEGG" id="ssl:SS1G_03628"/>
<accession>A7EE88</accession>
<name>A7EE88_SCLS1</name>
<organism evidence="1 2">
    <name type="scientific">Sclerotinia sclerotiorum (strain ATCC 18683 / 1980 / Ss-1)</name>
    <name type="common">White mold</name>
    <name type="synonym">Whetzelinia sclerotiorum</name>
    <dbReference type="NCBI Taxonomy" id="665079"/>
    <lineage>
        <taxon>Eukaryota</taxon>
        <taxon>Fungi</taxon>
        <taxon>Dikarya</taxon>
        <taxon>Ascomycota</taxon>
        <taxon>Pezizomycotina</taxon>
        <taxon>Leotiomycetes</taxon>
        <taxon>Helotiales</taxon>
        <taxon>Sclerotiniaceae</taxon>
        <taxon>Sclerotinia</taxon>
    </lineage>
</organism>
<dbReference type="InParanoid" id="A7EE88"/>
<proteinExistence type="predicted"/>
<gene>
    <name evidence="1" type="ORF">SS1G_03628</name>
</gene>
<dbReference type="RefSeq" id="XP_001595539.1">
    <property type="nucleotide sequence ID" value="XM_001595489.1"/>
</dbReference>
<reference evidence="2" key="1">
    <citation type="journal article" date="2011" name="PLoS Genet.">
        <title>Genomic analysis of the necrotrophic fungal pathogens Sclerotinia sclerotiorum and Botrytis cinerea.</title>
        <authorList>
            <person name="Amselem J."/>
            <person name="Cuomo C.A."/>
            <person name="van Kan J.A."/>
            <person name="Viaud M."/>
            <person name="Benito E.P."/>
            <person name="Couloux A."/>
            <person name="Coutinho P.M."/>
            <person name="de Vries R.P."/>
            <person name="Dyer P.S."/>
            <person name="Fillinger S."/>
            <person name="Fournier E."/>
            <person name="Gout L."/>
            <person name="Hahn M."/>
            <person name="Kohn L."/>
            <person name="Lapalu N."/>
            <person name="Plummer K.M."/>
            <person name="Pradier J.M."/>
            <person name="Quevillon E."/>
            <person name="Sharon A."/>
            <person name="Simon A."/>
            <person name="ten Have A."/>
            <person name="Tudzynski B."/>
            <person name="Tudzynski P."/>
            <person name="Wincker P."/>
            <person name="Andrew M."/>
            <person name="Anthouard V."/>
            <person name="Beever R.E."/>
            <person name="Beffa R."/>
            <person name="Benoit I."/>
            <person name="Bouzid O."/>
            <person name="Brault B."/>
            <person name="Chen Z."/>
            <person name="Choquer M."/>
            <person name="Collemare J."/>
            <person name="Cotton P."/>
            <person name="Danchin E.G."/>
            <person name="Da Silva C."/>
            <person name="Gautier A."/>
            <person name="Giraud C."/>
            <person name="Giraud T."/>
            <person name="Gonzalez C."/>
            <person name="Grossetete S."/>
            <person name="Guldener U."/>
            <person name="Henrissat B."/>
            <person name="Howlett B.J."/>
            <person name="Kodira C."/>
            <person name="Kretschmer M."/>
            <person name="Lappartient A."/>
            <person name="Leroch M."/>
            <person name="Levis C."/>
            <person name="Mauceli E."/>
            <person name="Neuveglise C."/>
            <person name="Oeser B."/>
            <person name="Pearson M."/>
            <person name="Poulain J."/>
            <person name="Poussereau N."/>
            <person name="Quesneville H."/>
            <person name="Rascle C."/>
            <person name="Schumacher J."/>
            <person name="Segurens B."/>
            <person name="Sexton A."/>
            <person name="Silva E."/>
            <person name="Sirven C."/>
            <person name="Soanes D.M."/>
            <person name="Talbot N.J."/>
            <person name="Templeton M."/>
            <person name="Yandava C."/>
            <person name="Yarden O."/>
            <person name="Zeng Q."/>
            <person name="Rollins J.A."/>
            <person name="Lebrun M.H."/>
            <person name="Dickman M."/>
        </authorList>
    </citation>
    <scope>NUCLEOTIDE SEQUENCE [LARGE SCALE GENOMIC DNA]</scope>
    <source>
        <strain evidence="2">ATCC 18683 / 1980 / Ss-1</strain>
    </source>
</reference>
<dbReference type="AlphaFoldDB" id="A7EE88"/>
<protein>
    <submittedName>
        <fullName evidence="1">Uncharacterized protein</fullName>
    </submittedName>
</protein>
<sequence>MDGDRKSMETKTKTRGFSRRISRRNMVITHEALDHLIYKFEDKVQTPKLYARHKLRHTGGE</sequence>
<evidence type="ECO:0000313" key="1">
    <source>
        <dbReference type="EMBL" id="EDO01154.1"/>
    </source>
</evidence>
<keyword evidence="2" id="KW-1185">Reference proteome</keyword>